<organism evidence="3 4">
    <name type="scientific">Cyphomyrmex costatus</name>
    <dbReference type="NCBI Taxonomy" id="456900"/>
    <lineage>
        <taxon>Eukaryota</taxon>
        <taxon>Metazoa</taxon>
        <taxon>Ecdysozoa</taxon>
        <taxon>Arthropoda</taxon>
        <taxon>Hexapoda</taxon>
        <taxon>Insecta</taxon>
        <taxon>Pterygota</taxon>
        <taxon>Neoptera</taxon>
        <taxon>Endopterygota</taxon>
        <taxon>Hymenoptera</taxon>
        <taxon>Apocrita</taxon>
        <taxon>Aculeata</taxon>
        <taxon>Formicoidea</taxon>
        <taxon>Formicidae</taxon>
        <taxon>Myrmicinae</taxon>
        <taxon>Cyphomyrmex</taxon>
    </lineage>
</organism>
<feature type="compositionally biased region" description="Low complexity" evidence="2">
    <location>
        <begin position="435"/>
        <end position="452"/>
    </location>
</feature>
<keyword evidence="4" id="KW-1185">Reference proteome</keyword>
<feature type="compositionally biased region" description="Polar residues" evidence="2">
    <location>
        <begin position="862"/>
        <end position="871"/>
    </location>
</feature>
<feature type="compositionally biased region" description="Acidic residues" evidence="2">
    <location>
        <begin position="100"/>
        <end position="129"/>
    </location>
</feature>
<dbReference type="EMBL" id="KQ977876">
    <property type="protein sequence ID" value="KYM99098.1"/>
    <property type="molecule type" value="Genomic_DNA"/>
</dbReference>
<evidence type="ECO:0000313" key="4">
    <source>
        <dbReference type="Proteomes" id="UP000078542"/>
    </source>
</evidence>
<gene>
    <name evidence="3" type="ORF">ALC62_10212</name>
</gene>
<protein>
    <submittedName>
        <fullName evidence="3">Uncharacterized protein</fullName>
    </submittedName>
</protein>
<sequence length="927" mass="103893">MMAGTGVGGVGGVGMLRTRRRDISVKPNRKLDRKSSRGMIYENEELRLRTIHINAEVEQGQNDIKKLRRENEQLRREIWSLRDEYDKLEEILKKQKNPDESEEYEDRSEEDDGLQSDLSCEEDEEECEDNEKTVKDFNQEEQLENAENQKISSEKMSSNMHRLHVEFDDLSVVDEEEELKRDKEKKETTPEKDQENEAVGHPPPPILNPRQLHDNIPFYPATYEPPSGFSGTSYYTECPFEFPSTVDLMLPTDTSALLASPYSGLQSDPLIPLANLDIGSLEVADPMLPQIHVPPVGWQNDMVSQKQAPTYTGSITPVVSTMGIGKPDFPIVSSMGSSVTLSNTFSLLRRRNASTKQPTKLYETSTIRDSRTQFSEEMVSKNVDPFGTIMANGEKDMQRVENEEATVMFAVPENSKPFFSQHPFKLKKREDESPTASHFGTGTSSSSGKTASTVISRTNPFAGLKGSADIYINGAIPCEDASKDKNDSKAFLSIDNLLITDGRSALGSQLTKSISCQDLSSESQSAQQLKLNHVDSQTLTKSDNTLDNISDSSNKPYKSHLNVTLKIPRAEQAPSPETPEIPNLPSIDYRLFRNPFLKNFDKICPNYQVKPNSPATTTPLSIHVNDDGLAYPMPGYGRGVHLNERFQTAHIPNQNRLLIPSDQLMSGKPDIQVTSFEKPSPCTLIPSATPYDLTSLRRLNANRYLQNQHLYQNVPFVSQGQFYSPRCGMMYYDNVTKVPAQTQTSIDGDSHHEDEETIGVPNSPNGERRKKIVKKEKTLIKNQKPLSPAIQRKLKKQISAISTDTLDSQGKMMRKKPKRLSTMPDTQENKNESRSSSSGQESPRKDQNRKVSVYINSKRRPSQTSLKTLRSASVDAKDKFMDGTALNSDRERTNSVSSREITHVKTRKTSTSSGNVPWCACWGNGCI</sequence>
<feature type="compositionally biased region" description="Polar residues" evidence="2">
    <location>
        <begin position="799"/>
        <end position="808"/>
    </location>
</feature>
<keyword evidence="1" id="KW-0175">Coiled coil</keyword>
<reference evidence="3 4" key="1">
    <citation type="submission" date="2016-03" db="EMBL/GenBank/DDBJ databases">
        <title>Cyphomyrmex costatus WGS genome.</title>
        <authorList>
            <person name="Nygaard S."/>
            <person name="Hu H."/>
            <person name="Boomsma J."/>
            <person name="Zhang G."/>
        </authorList>
    </citation>
    <scope>NUCLEOTIDE SEQUENCE [LARGE SCALE GENOMIC DNA]</scope>
    <source>
        <strain evidence="3">MS0001</strain>
        <tissue evidence="3">Whole body</tissue>
    </source>
</reference>
<feature type="region of interest" description="Disordered" evidence="2">
    <location>
        <begin position="91"/>
        <end position="155"/>
    </location>
</feature>
<feature type="compositionally biased region" description="Basic and acidic residues" evidence="2">
    <location>
        <begin position="178"/>
        <end position="195"/>
    </location>
</feature>
<feature type="region of interest" description="Disordered" evidence="2">
    <location>
        <begin position="426"/>
        <end position="452"/>
    </location>
</feature>
<feature type="region of interest" description="Disordered" evidence="2">
    <location>
        <begin position="174"/>
        <end position="210"/>
    </location>
</feature>
<name>A0A195CG74_9HYME</name>
<dbReference type="KEGG" id="ccoa:108777020"/>
<proteinExistence type="predicted"/>
<dbReference type="AlphaFoldDB" id="A0A195CG74"/>
<feature type="region of interest" description="Disordered" evidence="2">
    <location>
        <begin position="743"/>
        <end position="871"/>
    </location>
</feature>
<dbReference type="OrthoDB" id="6363430at2759"/>
<evidence type="ECO:0000256" key="2">
    <source>
        <dbReference type="SAM" id="MobiDB-lite"/>
    </source>
</evidence>
<accession>A0A195CG74</accession>
<evidence type="ECO:0000256" key="1">
    <source>
        <dbReference type="SAM" id="Coils"/>
    </source>
</evidence>
<feature type="coiled-coil region" evidence="1">
    <location>
        <begin position="57"/>
        <end position="91"/>
    </location>
</feature>
<dbReference type="Proteomes" id="UP000078542">
    <property type="component" value="Unassembled WGS sequence"/>
</dbReference>
<evidence type="ECO:0000313" key="3">
    <source>
        <dbReference type="EMBL" id="KYM99098.1"/>
    </source>
</evidence>